<evidence type="ECO:0000313" key="3">
    <source>
        <dbReference type="Proteomes" id="UP000492821"/>
    </source>
</evidence>
<feature type="chain" id="PRO_5028848208" evidence="2">
    <location>
        <begin position="24"/>
        <end position="378"/>
    </location>
</feature>
<keyword evidence="1" id="KW-1133">Transmembrane helix</keyword>
<dbReference type="Proteomes" id="UP000492821">
    <property type="component" value="Unassembled WGS sequence"/>
</dbReference>
<accession>A0A7E4ZVZ6</accession>
<dbReference type="WBParaSite" id="Pan_g20912.t1">
    <property type="protein sequence ID" value="Pan_g20912.t1"/>
    <property type="gene ID" value="Pan_g20912"/>
</dbReference>
<protein>
    <submittedName>
        <fullName evidence="4">SERPIN domain-containing protein</fullName>
    </submittedName>
</protein>
<keyword evidence="1" id="KW-0472">Membrane</keyword>
<keyword evidence="3" id="KW-1185">Reference proteome</keyword>
<keyword evidence="1" id="KW-0812">Transmembrane</keyword>
<evidence type="ECO:0000313" key="4">
    <source>
        <dbReference type="WBParaSite" id="Pan_g20912.t1"/>
    </source>
</evidence>
<feature type="signal peptide" evidence="2">
    <location>
        <begin position="1"/>
        <end position="23"/>
    </location>
</feature>
<organism evidence="3 4">
    <name type="scientific">Panagrellus redivivus</name>
    <name type="common">Microworm</name>
    <dbReference type="NCBI Taxonomy" id="6233"/>
    <lineage>
        <taxon>Eukaryota</taxon>
        <taxon>Metazoa</taxon>
        <taxon>Ecdysozoa</taxon>
        <taxon>Nematoda</taxon>
        <taxon>Chromadorea</taxon>
        <taxon>Rhabditida</taxon>
        <taxon>Tylenchina</taxon>
        <taxon>Panagrolaimomorpha</taxon>
        <taxon>Panagrolaimoidea</taxon>
        <taxon>Panagrolaimidae</taxon>
        <taxon>Panagrellus</taxon>
    </lineage>
</organism>
<proteinExistence type="predicted"/>
<keyword evidence="2" id="KW-0732">Signal</keyword>
<feature type="transmembrane region" description="Helical" evidence="1">
    <location>
        <begin position="345"/>
        <end position="367"/>
    </location>
</feature>
<evidence type="ECO:0000256" key="2">
    <source>
        <dbReference type="SAM" id="SignalP"/>
    </source>
</evidence>
<sequence length="378" mass="43649">MASFLKICFTVILFSTFVLNVESKQTPYPGVDSNTVDMTCKDIHTNKPLYKLYRDEHVESLSNKTVWFMNCNFTFAAVEFQADLLLTSPSKVTLELIKISRDLYNSITQMKTKFSSNIAKIMDMISQLDGFDDNDSNVVRNNLFELLKNFSKVEPFVLLDFLDLEVILPNITMAPSVKKMESEIENACSINMTCNLASFGKMWDYVAIVEHRDLLTNNSLLLDCNFTLGVADFRTDLFLIERSNETKMDTDTFFKNVSFLYKKKTNQQFKTQLTRKSCDILTVLPLVYLPPNKDTGSKERLKNYVIRHADMKPFLLSDFPQFELKMTNITQITPVPGFKTAEDSYFPIVFDFILFQFILPLCFITIVDRYVVKHFCST</sequence>
<dbReference type="AlphaFoldDB" id="A0A7E4ZVZ6"/>
<reference evidence="4" key="2">
    <citation type="submission" date="2020-10" db="UniProtKB">
        <authorList>
            <consortium name="WormBaseParasite"/>
        </authorList>
    </citation>
    <scope>IDENTIFICATION</scope>
</reference>
<evidence type="ECO:0000256" key="1">
    <source>
        <dbReference type="SAM" id="Phobius"/>
    </source>
</evidence>
<name>A0A7E4ZVZ6_PANRE</name>
<reference evidence="3" key="1">
    <citation type="journal article" date="2013" name="Genetics">
        <title>The draft genome and transcriptome of Panagrellus redivivus are shaped by the harsh demands of a free-living lifestyle.</title>
        <authorList>
            <person name="Srinivasan J."/>
            <person name="Dillman A.R."/>
            <person name="Macchietto M.G."/>
            <person name="Heikkinen L."/>
            <person name="Lakso M."/>
            <person name="Fracchia K.M."/>
            <person name="Antoshechkin I."/>
            <person name="Mortazavi A."/>
            <person name="Wong G."/>
            <person name="Sternberg P.W."/>
        </authorList>
    </citation>
    <scope>NUCLEOTIDE SEQUENCE [LARGE SCALE GENOMIC DNA]</scope>
    <source>
        <strain evidence="3">MT8872</strain>
    </source>
</reference>